<accession>A0A810L8C5</accession>
<feature type="domain" description="Riboflavin kinase" evidence="5">
    <location>
        <begin position="29"/>
        <end position="140"/>
    </location>
</feature>
<evidence type="ECO:0000313" key="7">
    <source>
        <dbReference type="Proteomes" id="UP000680750"/>
    </source>
</evidence>
<name>A0A810L8C5_9ACTN</name>
<evidence type="ECO:0000256" key="1">
    <source>
        <dbReference type="ARBA" id="ARBA00022630"/>
    </source>
</evidence>
<keyword evidence="2" id="KW-0288">FMN</keyword>
<dbReference type="GO" id="GO:0008531">
    <property type="term" value="F:riboflavin kinase activity"/>
    <property type="evidence" value="ECO:0007669"/>
    <property type="project" value="InterPro"/>
</dbReference>
<reference evidence="6" key="1">
    <citation type="submission" date="2020-08" db="EMBL/GenBank/DDBJ databases">
        <title>Whole genome shotgun sequence of Actinocatenispora sera NBRC 101916.</title>
        <authorList>
            <person name="Komaki H."/>
            <person name="Tamura T."/>
        </authorList>
    </citation>
    <scope>NUCLEOTIDE SEQUENCE</scope>
    <source>
        <strain evidence="6">NBRC 101916</strain>
    </source>
</reference>
<keyword evidence="3" id="KW-0808">Transferase</keyword>
<organism evidence="6 7">
    <name type="scientific">Actinocatenispora sera</name>
    <dbReference type="NCBI Taxonomy" id="390989"/>
    <lineage>
        <taxon>Bacteria</taxon>
        <taxon>Bacillati</taxon>
        <taxon>Actinomycetota</taxon>
        <taxon>Actinomycetes</taxon>
        <taxon>Micromonosporales</taxon>
        <taxon>Micromonosporaceae</taxon>
        <taxon>Actinocatenispora</taxon>
    </lineage>
</organism>
<dbReference type="InterPro" id="IPR023465">
    <property type="entry name" value="Riboflavin_kinase_dom_sf"/>
</dbReference>
<dbReference type="Proteomes" id="UP000680750">
    <property type="component" value="Chromosome"/>
</dbReference>
<dbReference type="KEGG" id="aser:Asera_59080"/>
<dbReference type="RefSeq" id="WP_051801340.1">
    <property type="nucleotide sequence ID" value="NZ_AP023354.1"/>
</dbReference>
<dbReference type="GO" id="GO:0000166">
    <property type="term" value="F:nucleotide binding"/>
    <property type="evidence" value="ECO:0007669"/>
    <property type="project" value="UniProtKB-KW"/>
</dbReference>
<dbReference type="SUPFAM" id="SSF82114">
    <property type="entry name" value="Riboflavin kinase-like"/>
    <property type="match status" value="1"/>
</dbReference>
<keyword evidence="1" id="KW-0285">Flavoprotein</keyword>
<dbReference type="Pfam" id="PF01982">
    <property type="entry name" value="CTP-dep_RFKase"/>
    <property type="match status" value="1"/>
</dbReference>
<dbReference type="EMBL" id="AP023354">
    <property type="protein sequence ID" value="BCJ31800.1"/>
    <property type="molecule type" value="Genomic_DNA"/>
</dbReference>
<dbReference type="InterPro" id="IPR023602">
    <property type="entry name" value="Riboflavin_kinase_CTP-dep"/>
</dbReference>
<keyword evidence="4" id="KW-0547">Nucleotide-binding</keyword>
<dbReference type="OrthoDB" id="120558at2"/>
<gene>
    <name evidence="6" type="ORF">Asera_59080</name>
</gene>
<evidence type="ECO:0000256" key="3">
    <source>
        <dbReference type="ARBA" id="ARBA00022679"/>
    </source>
</evidence>
<proteinExistence type="predicted"/>
<evidence type="ECO:0000256" key="2">
    <source>
        <dbReference type="ARBA" id="ARBA00022643"/>
    </source>
</evidence>
<protein>
    <recommendedName>
        <fullName evidence="5">Riboflavin kinase domain-containing protein</fullName>
    </recommendedName>
</protein>
<evidence type="ECO:0000313" key="6">
    <source>
        <dbReference type="EMBL" id="BCJ31800.1"/>
    </source>
</evidence>
<dbReference type="GO" id="GO:0009231">
    <property type="term" value="P:riboflavin biosynthetic process"/>
    <property type="evidence" value="ECO:0007669"/>
    <property type="project" value="InterPro"/>
</dbReference>
<keyword evidence="7" id="KW-1185">Reference proteome</keyword>
<evidence type="ECO:0000256" key="4">
    <source>
        <dbReference type="ARBA" id="ARBA00022741"/>
    </source>
</evidence>
<dbReference type="AlphaFoldDB" id="A0A810L8C5"/>
<dbReference type="Gene3D" id="2.40.30.30">
    <property type="entry name" value="Riboflavin kinase-like"/>
    <property type="match status" value="1"/>
</dbReference>
<sequence length="140" mass="15690">MGDGDDLEPNRPHRAGRAVLQVLQGRVRPGIGDYGQWVSMHRAVYQRYTGMVLYPGSLNVELDEPWPLPSRRIHIDAAEVGRGVNLVPCHVFDRPAFIMRTDENEAGTGSHPRTVVEVVTDVRLRDAFHLEDGDPVRLTV</sequence>
<evidence type="ECO:0000259" key="5">
    <source>
        <dbReference type="Pfam" id="PF01982"/>
    </source>
</evidence>